<comment type="caution">
    <text evidence="3">The sequence shown here is derived from an EMBL/GenBank/DDBJ whole genome shotgun (WGS) entry which is preliminary data.</text>
</comment>
<gene>
    <name evidence="3" type="ORF">DPM35_12260</name>
</gene>
<comment type="similarity">
    <text evidence="1">Belongs to the glycosyltransferase 2 family. WaaE/KdtX subfamily.</text>
</comment>
<dbReference type="PANTHER" id="PTHR43630">
    <property type="entry name" value="POLY-BETA-1,6-N-ACETYL-D-GLUCOSAMINE SYNTHASE"/>
    <property type="match status" value="1"/>
</dbReference>
<accession>A0A330GXH8</accession>
<dbReference type="Proteomes" id="UP000251956">
    <property type="component" value="Unassembled WGS sequence"/>
</dbReference>
<proteinExistence type="inferred from homology"/>
<dbReference type="Pfam" id="PF00535">
    <property type="entry name" value="Glycos_transf_2"/>
    <property type="match status" value="1"/>
</dbReference>
<dbReference type="InterPro" id="IPR029044">
    <property type="entry name" value="Nucleotide-diphossugar_trans"/>
</dbReference>
<evidence type="ECO:0000313" key="4">
    <source>
        <dbReference type="Proteomes" id="UP000251956"/>
    </source>
</evidence>
<evidence type="ECO:0000313" key="3">
    <source>
        <dbReference type="EMBL" id="RAZ77250.1"/>
    </source>
</evidence>
<dbReference type="GO" id="GO:0016740">
    <property type="term" value="F:transferase activity"/>
    <property type="evidence" value="ECO:0007669"/>
    <property type="project" value="UniProtKB-KW"/>
</dbReference>
<dbReference type="RefSeq" id="WP_112127517.1">
    <property type="nucleotide sequence ID" value="NZ_QMBQ01000003.1"/>
</dbReference>
<evidence type="ECO:0000256" key="1">
    <source>
        <dbReference type="ARBA" id="ARBA00038494"/>
    </source>
</evidence>
<dbReference type="EMBL" id="QMBQ01000003">
    <property type="protein sequence ID" value="RAZ77250.1"/>
    <property type="molecule type" value="Genomic_DNA"/>
</dbReference>
<organism evidence="3 4">
    <name type="scientific">Mesorhizobium atlanticum</name>
    <dbReference type="NCBI Taxonomy" id="2233532"/>
    <lineage>
        <taxon>Bacteria</taxon>
        <taxon>Pseudomonadati</taxon>
        <taxon>Pseudomonadota</taxon>
        <taxon>Alphaproteobacteria</taxon>
        <taxon>Hyphomicrobiales</taxon>
        <taxon>Phyllobacteriaceae</taxon>
        <taxon>Mesorhizobium</taxon>
    </lineage>
</organism>
<dbReference type="InterPro" id="IPR001173">
    <property type="entry name" value="Glyco_trans_2-like"/>
</dbReference>
<dbReference type="CDD" id="cd02511">
    <property type="entry name" value="Beta4Glucosyltransferase"/>
    <property type="match status" value="1"/>
</dbReference>
<dbReference type="PANTHER" id="PTHR43630:SF2">
    <property type="entry name" value="GLYCOSYLTRANSFERASE"/>
    <property type="match status" value="1"/>
</dbReference>
<dbReference type="AlphaFoldDB" id="A0A330GXH8"/>
<keyword evidence="3" id="KW-0808">Transferase</keyword>
<dbReference type="OrthoDB" id="9815923at2"/>
<sequence>MMPKLSVIVITLNEEPCIERCLRSVDFAHEIIVVDSGSIDRTREIAGAMGAEVQVTEDWPGFGVQKGRALAAATGDWVLSLDADEWVDAPLAVEIKKAIADPRGCAGFEIPRKSRFCGRVVNHGSWSADYVLRLFRRDAGRFTDYPVHEKVVLRGNLSRLSHPLEHECITDLGDAHRKIRMYAEASAKHIKSMGKKGSTTKALLHSAWAYLNSYVIRFGMLDGAAGLLVAGYCASYTYSKWAALPSGSCADVPVGETPAIKMN</sequence>
<reference evidence="4" key="1">
    <citation type="submission" date="2018-06" db="EMBL/GenBank/DDBJ databases">
        <authorList>
            <person name="Helene L.C."/>
            <person name="Dall'Agnol R."/>
            <person name="Delamuta J.R."/>
            <person name="Hungria M."/>
        </authorList>
    </citation>
    <scope>NUCLEOTIDE SEQUENCE [LARGE SCALE GENOMIC DNA]</scope>
    <source>
        <strain evidence="4">CNPSo 3140</strain>
    </source>
</reference>
<dbReference type="Gene3D" id="3.90.550.10">
    <property type="entry name" value="Spore Coat Polysaccharide Biosynthesis Protein SpsA, Chain A"/>
    <property type="match status" value="1"/>
</dbReference>
<name>A0A330GXH8_9HYPH</name>
<feature type="domain" description="Glycosyltransferase 2-like" evidence="2">
    <location>
        <begin position="6"/>
        <end position="145"/>
    </location>
</feature>
<evidence type="ECO:0000259" key="2">
    <source>
        <dbReference type="Pfam" id="PF00535"/>
    </source>
</evidence>
<reference evidence="3 4" key="2">
    <citation type="submission" date="2018-07" db="EMBL/GenBank/DDBJ databases">
        <title>Diversity of Mesorhizobium strains in Brazil.</title>
        <authorList>
            <person name="Helene L.C.F."/>
            <person name="Dall'Agnol R."/>
            <person name="Delamuta J.R.M."/>
            <person name="Hungria M."/>
        </authorList>
    </citation>
    <scope>NUCLEOTIDE SEQUENCE [LARGE SCALE GENOMIC DNA]</scope>
    <source>
        <strain evidence="3 4">CNPSo 3140</strain>
    </source>
</reference>
<keyword evidence="4" id="KW-1185">Reference proteome</keyword>
<protein>
    <submittedName>
        <fullName evidence="3">Glycosyltransferase family 2 protein</fullName>
    </submittedName>
</protein>
<dbReference type="SUPFAM" id="SSF53448">
    <property type="entry name" value="Nucleotide-diphospho-sugar transferases"/>
    <property type="match status" value="1"/>
</dbReference>